<evidence type="ECO:0000313" key="1">
    <source>
        <dbReference type="EMBL" id="ADE57313.1"/>
    </source>
</evidence>
<dbReference type="RefSeq" id="WP_013048576.1">
    <property type="nucleotide sequence ID" value="NC_014011.1"/>
</dbReference>
<dbReference type="HOGENOM" id="CLU_130332_1_1_0"/>
<name>D5EFI1_AMICL</name>
<evidence type="ECO:0000313" key="2">
    <source>
        <dbReference type="Proteomes" id="UP000002366"/>
    </source>
</evidence>
<gene>
    <name evidence="1" type="ordered locus">Amico_1190</name>
</gene>
<proteinExistence type="predicted"/>
<dbReference type="InterPro" id="IPR003735">
    <property type="entry name" value="Metal_Tscrpt_repr"/>
</dbReference>
<evidence type="ECO:0008006" key="3">
    <source>
        <dbReference type="Google" id="ProtNLM"/>
    </source>
</evidence>
<dbReference type="CDD" id="cd10148">
    <property type="entry name" value="CsoR-like_DUF156"/>
    <property type="match status" value="1"/>
</dbReference>
<dbReference type="GO" id="GO:0003677">
    <property type="term" value="F:DNA binding"/>
    <property type="evidence" value="ECO:0007669"/>
    <property type="project" value="InterPro"/>
</dbReference>
<dbReference type="GO" id="GO:0046872">
    <property type="term" value="F:metal ion binding"/>
    <property type="evidence" value="ECO:0007669"/>
    <property type="project" value="InterPro"/>
</dbReference>
<dbReference type="Pfam" id="PF02583">
    <property type="entry name" value="Trns_repr_metal"/>
    <property type="match status" value="1"/>
</dbReference>
<dbReference type="STRING" id="572547.Amico_1190"/>
<dbReference type="Gene3D" id="1.20.58.1000">
    <property type="entry name" value="Metal-sensitive repressor, helix protomer"/>
    <property type="match status" value="1"/>
</dbReference>
<dbReference type="PANTHER" id="PTHR33677">
    <property type="entry name" value="TRANSCRIPTIONAL REPRESSOR FRMR-RELATED"/>
    <property type="match status" value="1"/>
</dbReference>
<dbReference type="eggNOG" id="COG1937">
    <property type="taxonomic scope" value="Bacteria"/>
</dbReference>
<dbReference type="AlphaFoldDB" id="D5EFI1"/>
<organism evidence="1 2">
    <name type="scientific">Aminobacterium colombiense (strain DSM 12261 / ALA-1)</name>
    <dbReference type="NCBI Taxonomy" id="572547"/>
    <lineage>
        <taxon>Bacteria</taxon>
        <taxon>Thermotogati</taxon>
        <taxon>Synergistota</taxon>
        <taxon>Synergistia</taxon>
        <taxon>Synergistales</taxon>
        <taxon>Aminobacteriaceae</taxon>
        <taxon>Aminobacterium</taxon>
    </lineage>
</organism>
<accession>D5EFI1</accession>
<dbReference type="EMBL" id="CP001997">
    <property type="protein sequence ID" value="ADE57313.1"/>
    <property type="molecule type" value="Genomic_DNA"/>
</dbReference>
<dbReference type="InterPro" id="IPR038390">
    <property type="entry name" value="Metal_Tscrpt_repr_sf"/>
</dbReference>
<reference evidence="1 2" key="1">
    <citation type="journal article" date="2010" name="Stand. Genomic Sci.">
        <title>Complete genome sequence of Aminobacterium colombiense type strain (ALA-1).</title>
        <authorList>
            <person name="Chertkov O."/>
            <person name="Sikorski J."/>
            <person name="Brambilla E."/>
            <person name="Lapidus A."/>
            <person name="Copeland A."/>
            <person name="Glavina Del Rio T."/>
            <person name="Nolan M."/>
            <person name="Lucas S."/>
            <person name="Tice H."/>
            <person name="Cheng J.F."/>
            <person name="Han C."/>
            <person name="Detter J.C."/>
            <person name="Bruce D."/>
            <person name="Tapia R."/>
            <person name="Goodwin L."/>
            <person name="Pitluck S."/>
            <person name="Liolios K."/>
            <person name="Ivanova N."/>
            <person name="Mavromatis K."/>
            <person name="Ovchinnikova G."/>
            <person name="Pati A."/>
            <person name="Chen A."/>
            <person name="Palaniappan K."/>
            <person name="Land M."/>
            <person name="Hauser L."/>
            <person name="Chang Y.J."/>
            <person name="Jeffries C.D."/>
            <person name="Spring S."/>
            <person name="Rohde M."/>
            <person name="Goker M."/>
            <person name="Bristow J."/>
            <person name="Eisen J.A."/>
            <person name="Markowitz V."/>
            <person name="Hugenholtz P."/>
            <person name="Kyrpides N.C."/>
            <person name="Klenk H.P."/>
        </authorList>
    </citation>
    <scope>NUCLEOTIDE SEQUENCE [LARGE SCALE GENOMIC DNA]</scope>
    <source>
        <strain evidence="2">DSM 12261 / ALA-1</strain>
    </source>
</reference>
<dbReference type="OrthoDB" id="9811244at2"/>
<dbReference type="GO" id="GO:0045892">
    <property type="term" value="P:negative regulation of DNA-templated transcription"/>
    <property type="evidence" value="ECO:0007669"/>
    <property type="project" value="UniProtKB-ARBA"/>
</dbReference>
<dbReference type="KEGG" id="aco:Amico_1190"/>
<dbReference type="Proteomes" id="UP000002366">
    <property type="component" value="Chromosome"/>
</dbReference>
<protein>
    <recommendedName>
        <fullName evidence="3">Copper-sensing transcriptional repressor CsoR</fullName>
    </recommendedName>
</protein>
<sequence>MTKNSLINKLDNMSPTGKAMLNRLRRIEGQLRGIQRMIIEEKPCYEVLLQLSAARKAMQKACIEILKNYINQCVHEAKDPDIGNLEKLLEALIDIAPAGMVFTEDQEQEKEE</sequence>
<keyword evidence="2" id="KW-1185">Reference proteome</keyword>